<dbReference type="PROSITE" id="PS00867">
    <property type="entry name" value="CPSASE_2"/>
    <property type="match status" value="1"/>
</dbReference>
<dbReference type="InterPro" id="IPR004549">
    <property type="entry name" value="Acetyl_CoA_COase_biotin_COase"/>
</dbReference>
<dbReference type="InterPro" id="IPR011054">
    <property type="entry name" value="Rudment_hybrid_motif"/>
</dbReference>
<evidence type="ECO:0000259" key="8">
    <source>
        <dbReference type="PROSITE" id="PS50975"/>
    </source>
</evidence>
<dbReference type="Gene3D" id="3.30.470.20">
    <property type="entry name" value="ATP-grasp fold, B domain"/>
    <property type="match status" value="1"/>
</dbReference>
<dbReference type="RefSeq" id="WP_248477823.1">
    <property type="nucleotide sequence ID" value="NZ_JALPRF010000002.1"/>
</dbReference>
<accession>A0ABT0HMR2</accession>
<keyword evidence="1 10" id="KW-0436">Ligase</keyword>
<sequence>MTQIRKILVANRGEIALRIMRTAREMGIQTVAIYSEADRNALHVRYADEAVCVGPAPSVESYLKADVIIDVCRQLGVDAIHPGYGFLSENANFSRMVREAGLIFIGPSPESIEVMGSKLAAKAAVADYNIPMVPGTPSAITDRDEAKAISAQIGYPVLIKASAGGGGKGMRVVESEDEFDEQMDRAVSEALSAFGDGSVFIEKYVTSPRHIEIQVLGDQHGNIIHLFERECSVQRRHQKVVEEAPSAILTPEIREAMGQAAVDVARACGYYGAGTVEFIVNDNLDFYFLEMNTRLQVEHPVTELITGIDLVKQMIYIAEGKPLTIRQEDLQINGHAVEVRVYAEDPANNFLPDVGTLDTYVRPQGNGVRVDDGFEQGMSIPIYYDPMIAKLITYGESREEAIQKMIRAIDEYQISGVQTTLPFGRFVMEHEAFRSGQFDTGFVSNYFSPDKLTPEPDPAEAELAAVLAAYLLEQAKSSKKQPAANSPSTLTKKSQWKTNRMR</sequence>
<dbReference type="PROSITE" id="PS50979">
    <property type="entry name" value="BC"/>
    <property type="match status" value="1"/>
</dbReference>
<evidence type="ECO:0000256" key="1">
    <source>
        <dbReference type="ARBA" id="ARBA00022598"/>
    </source>
</evidence>
<gene>
    <name evidence="10" type="primary">accC</name>
    <name evidence="10" type="ORF">M0L20_15415</name>
</gene>
<dbReference type="InterPro" id="IPR016185">
    <property type="entry name" value="PreATP-grasp_dom_sf"/>
</dbReference>
<dbReference type="NCBIfam" id="TIGR00514">
    <property type="entry name" value="accC"/>
    <property type="match status" value="1"/>
</dbReference>
<dbReference type="PANTHER" id="PTHR18866">
    <property type="entry name" value="CARBOXYLASE:PYRUVATE/ACETYL-COA/PROPIONYL-COA CARBOXYLASE"/>
    <property type="match status" value="1"/>
</dbReference>
<dbReference type="Proteomes" id="UP001202180">
    <property type="component" value="Unassembled WGS sequence"/>
</dbReference>
<dbReference type="Pfam" id="PF02786">
    <property type="entry name" value="CPSase_L_D2"/>
    <property type="match status" value="1"/>
</dbReference>
<dbReference type="InterPro" id="IPR050856">
    <property type="entry name" value="Biotin_carboxylase_complex"/>
</dbReference>
<evidence type="ECO:0000313" key="10">
    <source>
        <dbReference type="EMBL" id="MCK8493255.1"/>
    </source>
</evidence>
<feature type="compositionally biased region" description="Polar residues" evidence="7">
    <location>
        <begin position="483"/>
        <end position="502"/>
    </location>
</feature>
<dbReference type="SUPFAM" id="SSF51246">
    <property type="entry name" value="Rudiment single hybrid motif"/>
    <property type="match status" value="1"/>
</dbReference>
<dbReference type="InterPro" id="IPR005481">
    <property type="entry name" value="BC-like_N"/>
</dbReference>
<comment type="caution">
    <text evidence="10">The sequence shown here is derived from an EMBL/GenBank/DDBJ whole genome shotgun (WGS) entry which is preliminary data.</text>
</comment>
<feature type="region of interest" description="Disordered" evidence="7">
    <location>
        <begin position="477"/>
        <end position="502"/>
    </location>
</feature>
<dbReference type="Pfam" id="PF00289">
    <property type="entry name" value="Biotin_carb_N"/>
    <property type="match status" value="1"/>
</dbReference>
<dbReference type="InterPro" id="IPR011761">
    <property type="entry name" value="ATP-grasp"/>
</dbReference>
<dbReference type="InterPro" id="IPR011764">
    <property type="entry name" value="Biotin_carboxylation_dom"/>
</dbReference>
<evidence type="ECO:0000256" key="5">
    <source>
        <dbReference type="ARBA" id="ARBA00023267"/>
    </source>
</evidence>
<evidence type="ECO:0000256" key="2">
    <source>
        <dbReference type="ARBA" id="ARBA00022741"/>
    </source>
</evidence>
<evidence type="ECO:0000313" key="11">
    <source>
        <dbReference type="Proteomes" id="UP001202180"/>
    </source>
</evidence>
<dbReference type="Pfam" id="PF02785">
    <property type="entry name" value="Biotin_carb_C"/>
    <property type="match status" value="1"/>
</dbReference>
<evidence type="ECO:0000256" key="3">
    <source>
        <dbReference type="ARBA" id="ARBA00022840"/>
    </source>
</evidence>
<dbReference type="SMART" id="SM00878">
    <property type="entry name" value="Biotin_carb_C"/>
    <property type="match status" value="1"/>
</dbReference>
<dbReference type="InterPro" id="IPR005482">
    <property type="entry name" value="Biotin_COase_C"/>
</dbReference>
<keyword evidence="5" id="KW-0092">Biotin</keyword>
<reference evidence="10 11" key="1">
    <citation type="submission" date="2022-04" db="EMBL/GenBank/DDBJ databases">
        <title>Spirosoma sp. strain RP8 genome sequencing and assembly.</title>
        <authorList>
            <person name="Jung Y."/>
        </authorList>
    </citation>
    <scope>NUCLEOTIDE SEQUENCE [LARGE SCALE GENOMIC DNA]</scope>
    <source>
        <strain evidence="10 11">RP8</strain>
    </source>
</reference>
<evidence type="ECO:0000256" key="7">
    <source>
        <dbReference type="SAM" id="MobiDB-lite"/>
    </source>
</evidence>
<dbReference type="EC" id="6.3.4.14" evidence="10"/>
<keyword evidence="2 6" id="KW-0547">Nucleotide-binding</keyword>
<dbReference type="EMBL" id="JALPRF010000002">
    <property type="protein sequence ID" value="MCK8493255.1"/>
    <property type="molecule type" value="Genomic_DNA"/>
</dbReference>
<evidence type="ECO:0000256" key="6">
    <source>
        <dbReference type="PROSITE-ProRule" id="PRU00409"/>
    </source>
</evidence>
<keyword evidence="11" id="KW-1185">Reference proteome</keyword>
<evidence type="ECO:0000256" key="4">
    <source>
        <dbReference type="ARBA" id="ARBA00022842"/>
    </source>
</evidence>
<proteinExistence type="predicted"/>
<feature type="domain" description="ATP-grasp" evidence="8">
    <location>
        <begin position="122"/>
        <end position="319"/>
    </location>
</feature>
<organism evidence="10 11">
    <name type="scientific">Spirosoma liriopis</name>
    <dbReference type="NCBI Taxonomy" id="2937440"/>
    <lineage>
        <taxon>Bacteria</taxon>
        <taxon>Pseudomonadati</taxon>
        <taxon>Bacteroidota</taxon>
        <taxon>Cytophagia</taxon>
        <taxon>Cytophagales</taxon>
        <taxon>Cytophagaceae</taxon>
        <taxon>Spirosoma</taxon>
    </lineage>
</organism>
<dbReference type="PROSITE" id="PS00866">
    <property type="entry name" value="CPSASE_1"/>
    <property type="match status" value="1"/>
</dbReference>
<dbReference type="SUPFAM" id="SSF52440">
    <property type="entry name" value="PreATP-grasp domain"/>
    <property type="match status" value="1"/>
</dbReference>
<protein>
    <submittedName>
        <fullName evidence="10">Acetyl-CoA carboxylase biotin carboxylase subunit</fullName>
        <ecNumber evidence="10">6.3.4.14</ecNumber>
    </submittedName>
</protein>
<name>A0ABT0HMR2_9BACT</name>
<evidence type="ECO:0000259" key="9">
    <source>
        <dbReference type="PROSITE" id="PS50979"/>
    </source>
</evidence>
<keyword evidence="3 6" id="KW-0067">ATP-binding</keyword>
<keyword evidence="4" id="KW-0460">Magnesium</keyword>
<dbReference type="PROSITE" id="PS50975">
    <property type="entry name" value="ATP_GRASP"/>
    <property type="match status" value="1"/>
</dbReference>
<feature type="domain" description="Biotin carboxylation" evidence="9">
    <location>
        <begin position="3"/>
        <end position="448"/>
    </location>
</feature>
<dbReference type="InterPro" id="IPR005479">
    <property type="entry name" value="CPAse_ATP-bd"/>
</dbReference>
<dbReference type="SUPFAM" id="SSF56059">
    <property type="entry name" value="Glutathione synthetase ATP-binding domain-like"/>
    <property type="match status" value="1"/>
</dbReference>
<dbReference type="GO" id="GO:0004075">
    <property type="term" value="F:biotin carboxylase activity"/>
    <property type="evidence" value="ECO:0007669"/>
    <property type="project" value="UniProtKB-EC"/>
</dbReference>
<dbReference type="PANTHER" id="PTHR18866:SF33">
    <property type="entry name" value="METHYLCROTONOYL-COA CARBOXYLASE SUBUNIT ALPHA, MITOCHONDRIAL-RELATED"/>
    <property type="match status" value="1"/>
</dbReference>
<dbReference type="NCBIfam" id="NF006367">
    <property type="entry name" value="PRK08591.1"/>
    <property type="match status" value="1"/>
</dbReference>